<dbReference type="PANTHER" id="PTHR46910">
    <property type="entry name" value="TRANSCRIPTION FACTOR PDR1"/>
    <property type="match status" value="1"/>
</dbReference>
<dbReference type="AlphaFoldDB" id="A0A318ZDY8"/>
<evidence type="ECO:0000256" key="5">
    <source>
        <dbReference type="ARBA" id="ARBA00023242"/>
    </source>
</evidence>
<feature type="transmembrane region" description="Helical" evidence="6">
    <location>
        <begin position="257"/>
        <end position="279"/>
    </location>
</feature>
<dbReference type="GO" id="GO:0006351">
    <property type="term" value="P:DNA-templated transcription"/>
    <property type="evidence" value="ECO:0007669"/>
    <property type="project" value="InterPro"/>
</dbReference>
<dbReference type="RefSeq" id="XP_025431571.1">
    <property type="nucleotide sequence ID" value="XM_025575002.1"/>
</dbReference>
<evidence type="ECO:0000313" key="8">
    <source>
        <dbReference type="EMBL" id="PYH45589.1"/>
    </source>
</evidence>
<evidence type="ECO:0000256" key="6">
    <source>
        <dbReference type="SAM" id="Phobius"/>
    </source>
</evidence>
<keyword evidence="4" id="KW-0804">Transcription</keyword>
<dbReference type="GO" id="GO:0003677">
    <property type="term" value="F:DNA binding"/>
    <property type="evidence" value="ECO:0007669"/>
    <property type="project" value="UniProtKB-KW"/>
</dbReference>
<dbReference type="OrthoDB" id="4331559at2759"/>
<proteinExistence type="predicted"/>
<feature type="domain" description="Xylanolytic transcriptional activator regulatory" evidence="7">
    <location>
        <begin position="36"/>
        <end position="107"/>
    </location>
</feature>
<dbReference type="STRING" id="1450539.A0A318ZDY8"/>
<dbReference type="GO" id="GO:0003700">
    <property type="term" value="F:DNA-binding transcription factor activity"/>
    <property type="evidence" value="ECO:0007669"/>
    <property type="project" value="InterPro"/>
</dbReference>
<keyword evidence="5" id="KW-0539">Nucleus</keyword>
<evidence type="ECO:0000256" key="3">
    <source>
        <dbReference type="ARBA" id="ARBA00023125"/>
    </source>
</evidence>
<accession>A0A318ZDY8</accession>
<dbReference type="InterPro" id="IPR007219">
    <property type="entry name" value="XnlR_reg_dom"/>
</dbReference>
<evidence type="ECO:0000256" key="4">
    <source>
        <dbReference type="ARBA" id="ARBA00023163"/>
    </source>
</evidence>
<name>A0A318ZDY8_9EURO</name>
<evidence type="ECO:0000256" key="1">
    <source>
        <dbReference type="ARBA" id="ARBA00004123"/>
    </source>
</evidence>
<dbReference type="PANTHER" id="PTHR46910:SF37">
    <property type="entry name" value="ZN(II)2CYS6 TRANSCRIPTION FACTOR (EUROFUNG)"/>
    <property type="match status" value="1"/>
</dbReference>
<dbReference type="InterPro" id="IPR050987">
    <property type="entry name" value="AtrR-like"/>
</dbReference>
<keyword evidence="6" id="KW-0812">Transmembrane</keyword>
<comment type="subcellular location">
    <subcellularLocation>
        <location evidence="1">Nucleus</location>
    </subcellularLocation>
</comment>
<keyword evidence="9" id="KW-1185">Reference proteome</keyword>
<keyword evidence="2" id="KW-0805">Transcription regulation</keyword>
<reference evidence="8 9" key="1">
    <citation type="submission" date="2016-12" db="EMBL/GenBank/DDBJ databases">
        <title>The genomes of Aspergillus section Nigri reveals drivers in fungal speciation.</title>
        <authorList>
            <consortium name="DOE Joint Genome Institute"/>
            <person name="Vesth T.C."/>
            <person name="Nybo J."/>
            <person name="Theobald S."/>
            <person name="Brandl J."/>
            <person name="Frisvad J.C."/>
            <person name="Nielsen K.F."/>
            <person name="Lyhne E.K."/>
            <person name="Kogle M.E."/>
            <person name="Kuo A."/>
            <person name="Riley R."/>
            <person name="Clum A."/>
            <person name="Nolan M."/>
            <person name="Lipzen A."/>
            <person name="Salamov A."/>
            <person name="Henrissat B."/>
            <person name="Wiebenga A."/>
            <person name="De Vries R.P."/>
            <person name="Grigoriev I.V."/>
            <person name="Mortensen U.H."/>
            <person name="Andersen M.R."/>
            <person name="Baker S.E."/>
        </authorList>
    </citation>
    <scope>NUCLEOTIDE SEQUENCE [LARGE SCALE GENOMIC DNA]</scope>
    <source>
        <strain evidence="8 9">JOP 1030-1</strain>
    </source>
</reference>
<sequence>MSVLPDLMFSEGDMLGIQAIIGMASLYNSMLSFKTSSMLLSIAVRLAQARGFHRRDDTQPTEVATARQNTFWIAYILDKGTSIRFGQPPMIDDDEIGIDLPSTGAASGPGSHRGLPEASFLRWMAELALIQSKLCKWLFSARYRTKPANQRLHWTDELHRLLDAWKAALPERLTLNYYKSHSNDRIDPVLNLHMNYYYTVICLHRASLGISLEPELEKALKQNFLKKAELGARLCLSSSRATLDLLKYGNGALIMHWMTSWSIAFHVLIAAFVLFVYTIDNPSSPEARSNVGYLRLFAKSVHQSPFVGISPTGNGLVALADVFVDIAMSAISERGGAHAAPCSPPSIQTPAATLPVSVPDVALGDAGMIPMVPGDLEVDTESFPSVEVASNIFDWFFQQSSA</sequence>
<dbReference type="GO" id="GO:0005634">
    <property type="term" value="C:nucleus"/>
    <property type="evidence" value="ECO:0007669"/>
    <property type="project" value="UniProtKB-SubCell"/>
</dbReference>
<organism evidence="8 9">
    <name type="scientific">Aspergillus saccharolyticus JOP 1030-1</name>
    <dbReference type="NCBI Taxonomy" id="1450539"/>
    <lineage>
        <taxon>Eukaryota</taxon>
        <taxon>Fungi</taxon>
        <taxon>Dikarya</taxon>
        <taxon>Ascomycota</taxon>
        <taxon>Pezizomycotina</taxon>
        <taxon>Eurotiomycetes</taxon>
        <taxon>Eurotiomycetidae</taxon>
        <taxon>Eurotiales</taxon>
        <taxon>Aspergillaceae</taxon>
        <taxon>Aspergillus</taxon>
        <taxon>Aspergillus subgen. Circumdati</taxon>
    </lineage>
</organism>
<keyword evidence="6" id="KW-0472">Membrane</keyword>
<dbReference type="GeneID" id="37076230"/>
<dbReference type="Proteomes" id="UP000248349">
    <property type="component" value="Unassembled WGS sequence"/>
</dbReference>
<evidence type="ECO:0000256" key="2">
    <source>
        <dbReference type="ARBA" id="ARBA00023015"/>
    </source>
</evidence>
<dbReference type="Pfam" id="PF04082">
    <property type="entry name" value="Fungal_trans"/>
    <property type="match status" value="1"/>
</dbReference>
<protein>
    <recommendedName>
        <fullName evidence="7">Xylanolytic transcriptional activator regulatory domain-containing protein</fullName>
    </recommendedName>
</protein>
<evidence type="ECO:0000259" key="7">
    <source>
        <dbReference type="SMART" id="SM00906"/>
    </source>
</evidence>
<gene>
    <name evidence="8" type="ORF">BP01DRAFT_356637</name>
</gene>
<evidence type="ECO:0000313" key="9">
    <source>
        <dbReference type="Proteomes" id="UP000248349"/>
    </source>
</evidence>
<dbReference type="SMART" id="SM00906">
    <property type="entry name" value="Fungal_trans"/>
    <property type="match status" value="1"/>
</dbReference>
<keyword evidence="3" id="KW-0238">DNA-binding</keyword>
<dbReference type="EMBL" id="KZ821231">
    <property type="protein sequence ID" value="PYH45589.1"/>
    <property type="molecule type" value="Genomic_DNA"/>
</dbReference>
<dbReference type="GO" id="GO:0008270">
    <property type="term" value="F:zinc ion binding"/>
    <property type="evidence" value="ECO:0007669"/>
    <property type="project" value="InterPro"/>
</dbReference>
<dbReference type="CDD" id="cd12148">
    <property type="entry name" value="fungal_TF_MHR"/>
    <property type="match status" value="1"/>
</dbReference>
<keyword evidence="6" id="KW-1133">Transmembrane helix</keyword>